<evidence type="ECO:0000256" key="4">
    <source>
        <dbReference type="ARBA" id="ARBA00023235"/>
    </source>
</evidence>
<evidence type="ECO:0000313" key="5">
    <source>
        <dbReference type="EMBL" id="MBR7831412.1"/>
    </source>
</evidence>
<evidence type="ECO:0000256" key="3">
    <source>
        <dbReference type="ARBA" id="ARBA00023152"/>
    </source>
</evidence>
<name>A0A941EIZ6_9ACTN</name>
<comment type="caution">
    <text evidence="5">The sequence shown here is derived from an EMBL/GenBank/DDBJ whole genome shotgun (WGS) entry which is preliminary data.</text>
</comment>
<dbReference type="AlphaFoldDB" id="A0A941EIZ6"/>
<reference evidence="5" key="1">
    <citation type="submission" date="2021-04" db="EMBL/GenBank/DDBJ databases">
        <title>Genome based classification of Actinospica acidithermotolerans sp. nov., an actinobacterium isolated from an Indonesian hot spring.</title>
        <authorList>
            <person name="Kusuma A.B."/>
            <person name="Putra K.E."/>
            <person name="Nafisah S."/>
            <person name="Loh J."/>
            <person name="Nouioui I."/>
            <person name="Goodfellow M."/>
        </authorList>
    </citation>
    <scope>NUCLEOTIDE SEQUENCE</scope>
    <source>
        <strain evidence="5">MGRD01-02</strain>
    </source>
</reference>
<keyword evidence="4" id="KW-0413">Isomerase</keyword>
<evidence type="ECO:0000256" key="1">
    <source>
        <dbReference type="ARBA" id="ARBA00006717"/>
    </source>
</evidence>
<keyword evidence="3" id="KW-0324">Glycolysis</keyword>
<dbReference type="InterPro" id="IPR029033">
    <property type="entry name" value="His_PPase_superfam"/>
</dbReference>
<dbReference type="GO" id="GO:0004619">
    <property type="term" value="F:phosphoglycerate mutase activity"/>
    <property type="evidence" value="ECO:0007669"/>
    <property type="project" value="UniProtKB-EC"/>
</dbReference>
<organism evidence="5 6">
    <name type="scientific">Actinospica acidithermotolerans</name>
    <dbReference type="NCBI Taxonomy" id="2828514"/>
    <lineage>
        <taxon>Bacteria</taxon>
        <taxon>Bacillati</taxon>
        <taxon>Actinomycetota</taxon>
        <taxon>Actinomycetes</taxon>
        <taxon>Catenulisporales</taxon>
        <taxon>Actinospicaceae</taxon>
        <taxon>Actinospica</taxon>
    </lineage>
</organism>
<evidence type="ECO:0000256" key="2">
    <source>
        <dbReference type="ARBA" id="ARBA00012028"/>
    </source>
</evidence>
<dbReference type="SMART" id="SM00855">
    <property type="entry name" value="PGAM"/>
    <property type="match status" value="1"/>
</dbReference>
<dbReference type="Proteomes" id="UP000676325">
    <property type="component" value="Unassembled WGS sequence"/>
</dbReference>
<proteinExistence type="inferred from homology"/>
<evidence type="ECO:0000313" key="6">
    <source>
        <dbReference type="Proteomes" id="UP000676325"/>
    </source>
</evidence>
<gene>
    <name evidence="5" type="ORF">KDK95_34235</name>
</gene>
<dbReference type="RefSeq" id="WP_212522520.1">
    <property type="nucleotide sequence ID" value="NZ_JAGSOH010000239.1"/>
</dbReference>
<dbReference type="InterPro" id="IPR013078">
    <property type="entry name" value="His_Pase_superF_clade-1"/>
</dbReference>
<dbReference type="PANTHER" id="PTHR11931">
    <property type="entry name" value="PHOSPHOGLYCERATE MUTASE"/>
    <property type="match status" value="1"/>
</dbReference>
<dbReference type="InterPro" id="IPR005952">
    <property type="entry name" value="Phosphogly_mut1"/>
</dbReference>
<accession>A0A941EIZ6</accession>
<sequence length="247" mass="26982">MPTIPEATLPTALTAVRHGQSTANAAFAEANATGALTVPITERDADLPLTDLGRAQAADLGRRLAADPPQYVYCSPYLRARDTLGIALAAAHEHGAPPPDSIPVHYDERIRDRETGAWEMLTEAALRRKYPEDISRREHVGHYYFRPPSGENFPDVQLRIRSLLGEALPAAAGRHLLIVAHDAVVLMLRMILDPLDEAAFLDLWARHGAVTNCAVTRWDLDPATRPPGLRLTQANDAAHLTPARHTA</sequence>
<dbReference type="EC" id="5.4.2.11" evidence="2"/>
<dbReference type="SUPFAM" id="SSF53254">
    <property type="entry name" value="Phosphoglycerate mutase-like"/>
    <property type="match status" value="1"/>
</dbReference>
<keyword evidence="6" id="KW-1185">Reference proteome</keyword>
<dbReference type="CDD" id="cd07067">
    <property type="entry name" value="HP_PGM_like"/>
    <property type="match status" value="1"/>
</dbReference>
<comment type="similarity">
    <text evidence="1">Belongs to the phosphoglycerate mutase family. BPG-dependent PGAM subfamily.</text>
</comment>
<dbReference type="Gene3D" id="3.40.50.1240">
    <property type="entry name" value="Phosphoglycerate mutase-like"/>
    <property type="match status" value="1"/>
</dbReference>
<dbReference type="Pfam" id="PF00300">
    <property type="entry name" value="His_Phos_1"/>
    <property type="match status" value="1"/>
</dbReference>
<protein>
    <recommendedName>
        <fullName evidence="2">phosphoglycerate mutase (2,3-diphosphoglycerate-dependent)</fullName>
        <ecNumber evidence="2">5.4.2.11</ecNumber>
    </recommendedName>
</protein>
<dbReference type="EMBL" id="JAGSOH010000239">
    <property type="protein sequence ID" value="MBR7831412.1"/>
    <property type="molecule type" value="Genomic_DNA"/>
</dbReference>
<dbReference type="GO" id="GO:0006096">
    <property type="term" value="P:glycolytic process"/>
    <property type="evidence" value="ECO:0007669"/>
    <property type="project" value="UniProtKB-KW"/>
</dbReference>